<dbReference type="InterPro" id="IPR013762">
    <property type="entry name" value="Integrase-like_cat_sf"/>
</dbReference>
<evidence type="ECO:0000256" key="5">
    <source>
        <dbReference type="PROSITE-ProRule" id="PRU01248"/>
    </source>
</evidence>
<evidence type="ECO:0000313" key="8">
    <source>
        <dbReference type="EMBL" id="RVQ68746.1"/>
    </source>
</evidence>
<dbReference type="SUPFAM" id="SSF56349">
    <property type="entry name" value="DNA breaking-rejoining enzymes"/>
    <property type="match status" value="1"/>
</dbReference>
<dbReference type="InterPro" id="IPR002104">
    <property type="entry name" value="Integrase_catalytic"/>
</dbReference>
<evidence type="ECO:0000313" key="9">
    <source>
        <dbReference type="Proteomes" id="UP000283003"/>
    </source>
</evidence>
<evidence type="ECO:0000259" key="6">
    <source>
        <dbReference type="PROSITE" id="PS51898"/>
    </source>
</evidence>
<comment type="similarity">
    <text evidence="1">Belongs to the 'phage' integrase family.</text>
</comment>
<protein>
    <submittedName>
        <fullName evidence="8">Site-specific integrase</fullName>
    </submittedName>
</protein>
<dbReference type="InterPro" id="IPR050808">
    <property type="entry name" value="Phage_Integrase"/>
</dbReference>
<evidence type="ECO:0000256" key="2">
    <source>
        <dbReference type="ARBA" id="ARBA00022908"/>
    </source>
</evidence>
<keyword evidence="2" id="KW-0229">DNA integration</keyword>
<dbReference type="GO" id="GO:0003677">
    <property type="term" value="F:DNA binding"/>
    <property type="evidence" value="ECO:0007669"/>
    <property type="project" value="UniProtKB-UniRule"/>
</dbReference>
<name>A0A437GZG0_9SPHN</name>
<evidence type="ECO:0000256" key="4">
    <source>
        <dbReference type="ARBA" id="ARBA00023172"/>
    </source>
</evidence>
<dbReference type="Gene3D" id="1.10.150.130">
    <property type="match status" value="1"/>
</dbReference>
<proteinExistence type="inferred from homology"/>
<feature type="domain" description="Core-binding (CB)" evidence="7">
    <location>
        <begin position="8"/>
        <end position="90"/>
    </location>
</feature>
<organism evidence="8 9">
    <name type="scientific">Croceicoccus ponticola</name>
    <dbReference type="NCBI Taxonomy" id="2217664"/>
    <lineage>
        <taxon>Bacteria</taxon>
        <taxon>Pseudomonadati</taxon>
        <taxon>Pseudomonadota</taxon>
        <taxon>Alphaproteobacteria</taxon>
        <taxon>Sphingomonadales</taxon>
        <taxon>Erythrobacteraceae</taxon>
        <taxon>Croceicoccus</taxon>
    </lineage>
</organism>
<dbReference type="PROSITE" id="PS51900">
    <property type="entry name" value="CB"/>
    <property type="match status" value="1"/>
</dbReference>
<dbReference type="Proteomes" id="UP000283003">
    <property type="component" value="Unassembled WGS sequence"/>
</dbReference>
<dbReference type="PROSITE" id="PS51898">
    <property type="entry name" value="TYR_RECOMBINASE"/>
    <property type="match status" value="1"/>
</dbReference>
<dbReference type="GO" id="GO:0015074">
    <property type="term" value="P:DNA integration"/>
    <property type="evidence" value="ECO:0007669"/>
    <property type="project" value="UniProtKB-KW"/>
</dbReference>
<dbReference type="InterPro" id="IPR010998">
    <property type="entry name" value="Integrase_recombinase_N"/>
</dbReference>
<evidence type="ECO:0000256" key="1">
    <source>
        <dbReference type="ARBA" id="ARBA00008857"/>
    </source>
</evidence>
<keyword evidence="4" id="KW-0233">DNA recombination</keyword>
<feature type="domain" description="Tyr recombinase" evidence="6">
    <location>
        <begin position="113"/>
        <end position="304"/>
    </location>
</feature>
<dbReference type="CDD" id="cd01189">
    <property type="entry name" value="INT_ICEBs1_C_like"/>
    <property type="match status" value="1"/>
</dbReference>
<dbReference type="GO" id="GO:0006310">
    <property type="term" value="P:DNA recombination"/>
    <property type="evidence" value="ECO:0007669"/>
    <property type="project" value="UniProtKB-KW"/>
</dbReference>
<accession>A0A437GZG0</accession>
<gene>
    <name evidence="8" type="ORF">EKN06_00485</name>
</gene>
<sequence length="315" mass="35496">MITVEHDITITDAATLWLQRCELEQLERATLHSYRGHVKNHIEPKMGHLLLTDLSAVHVRDFLDSMLRDSTRAMAKKCLTTLRSIISAAQERGLVMHNVARDVKLRRSERHDPDRVFPTKDEIKALIANAPAKHQPLIMTALFTGMRMSELRGLSWDAIDFERSVITVRKRADRYCDMGNTKSKSGRREIPMGPQLAKVLKEWKLACPKGALDLVFPNGVGNVETHSNIYNRVFKPLMLACGIVDGKGAPRFSLHAMRHAAASLFIEQGWPPKKIQTMLGHSSITMTYDVYGHLFHDPAKDVDLMGEMERGVLAA</sequence>
<dbReference type="Gene3D" id="1.10.443.10">
    <property type="entry name" value="Intergrase catalytic core"/>
    <property type="match status" value="1"/>
</dbReference>
<evidence type="ECO:0000256" key="3">
    <source>
        <dbReference type="ARBA" id="ARBA00023125"/>
    </source>
</evidence>
<evidence type="ECO:0000259" key="7">
    <source>
        <dbReference type="PROSITE" id="PS51900"/>
    </source>
</evidence>
<dbReference type="OrthoDB" id="6388170at2"/>
<dbReference type="Pfam" id="PF00589">
    <property type="entry name" value="Phage_integrase"/>
    <property type="match status" value="1"/>
</dbReference>
<dbReference type="PANTHER" id="PTHR30629:SF2">
    <property type="entry name" value="PROPHAGE INTEGRASE INTS-RELATED"/>
    <property type="match status" value="1"/>
</dbReference>
<reference evidence="8 9" key="1">
    <citation type="submission" date="2018-12" db="EMBL/GenBank/DDBJ databases">
        <title>Croceicoccus ponticola sp. nov., a lipolytic bacterium isolated from seawater.</title>
        <authorList>
            <person name="Yoon J.-H."/>
        </authorList>
    </citation>
    <scope>NUCLEOTIDE SEQUENCE [LARGE SCALE GENOMIC DNA]</scope>
    <source>
        <strain evidence="8 9">GM-16</strain>
    </source>
</reference>
<dbReference type="InterPro" id="IPR044068">
    <property type="entry name" value="CB"/>
</dbReference>
<comment type="caution">
    <text evidence="8">The sequence shown here is derived from an EMBL/GenBank/DDBJ whole genome shotgun (WGS) entry which is preliminary data.</text>
</comment>
<dbReference type="PANTHER" id="PTHR30629">
    <property type="entry name" value="PROPHAGE INTEGRASE"/>
    <property type="match status" value="1"/>
</dbReference>
<dbReference type="InterPro" id="IPR011010">
    <property type="entry name" value="DNA_brk_join_enz"/>
</dbReference>
<dbReference type="RefSeq" id="WP_127610931.1">
    <property type="nucleotide sequence ID" value="NZ_RXOL01000001.1"/>
</dbReference>
<dbReference type="EMBL" id="RXOL01000001">
    <property type="protein sequence ID" value="RVQ68746.1"/>
    <property type="molecule type" value="Genomic_DNA"/>
</dbReference>
<keyword evidence="3 5" id="KW-0238">DNA-binding</keyword>
<dbReference type="InterPro" id="IPR053876">
    <property type="entry name" value="Phage_int_M"/>
</dbReference>
<dbReference type="Pfam" id="PF22022">
    <property type="entry name" value="Phage_int_M"/>
    <property type="match status" value="1"/>
</dbReference>
<dbReference type="AlphaFoldDB" id="A0A437GZG0"/>
<keyword evidence="9" id="KW-1185">Reference proteome</keyword>